<dbReference type="Gene3D" id="1.10.150.240">
    <property type="entry name" value="Putative phosphatase, domain 2"/>
    <property type="match status" value="1"/>
</dbReference>
<gene>
    <name evidence="1" type="ordered locus">SpiGrapes_0676</name>
</gene>
<accession>G8QY12</accession>
<dbReference type="OrthoDB" id="9797743at2"/>
<dbReference type="InterPro" id="IPR006439">
    <property type="entry name" value="HAD-SF_hydro_IA"/>
</dbReference>
<keyword evidence="2" id="KW-1185">Reference proteome</keyword>
<dbReference type="GO" id="GO:0016791">
    <property type="term" value="F:phosphatase activity"/>
    <property type="evidence" value="ECO:0007669"/>
    <property type="project" value="TreeGrafter"/>
</dbReference>
<dbReference type="InterPro" id="IPR036412">
    <property type="entry name" value="HAD-like_sf"/>
</dbReference>
<dbReference type="SFLD" id="SFLDG01129">
    <property type="entry name" value="C1.5:_HAD__Beta-PGM__Phosphata"/>
    <property type="match status" value="1"/>
</dbReference>
<protein>
    <submittedName>
        <fullName evidence="1">Haloacid dehalogenase superfamily protein, subfamily IA, variant 3 with third motif having DD or ED</fullName>
    </submittedName>
</protein>
<sequence length="220" mass="24691">MKTGKALIFDFNGTLFWDTSYNREAWGAIAKKYRNKPFTDEEMHLLNGRTNYQTVAYLLGYSCDQKTADSIAREKEALYIQICEDHHPLHLAPGAESLLKKAKLLGIPMAIATSAGKENMDHYKQWFSLGRYFDEHLIITDDGKRRGKPEPDIYLEACKALGYSPSSCIVFEDTKSGIQSAINAGITEIYAIASNGADIETIKAMEHVHGLLSDFNQFNL</sequence>
<dbReference type="Pfam" id="PF00702">
    <property type="entry name" value="Hydrolase"/>
    <property type="match status" value="1"/>
</dbReference>
<dbReference type="STRING" id="158190.SpiGrapes_0676"/>
<dbReference type="InterPro" id="IPR023198">
    <property type="entry name" value="PGP-like_dom2"/>
</dbReference>
<dbReference type="SFLD" id="SFLDS00003">
    <property type="entry name" value="Haloacid_Dehalogenase"/>
    <property type="match status" value="1"/>
</dbReference>
<dbReference type="SUPFAM" id="SSF56784">
    <property type="entry name" value="HAD-like"/>
    <property type="match status" value="1"/>
</dbReference>
<name>G8QY12_SPHPG</name>
<dbReference type="eggNOG" id="COG0637">
    <property type="taxonomic scope" value="Bacteria"/>
</dbReference>
<dbReference type="RefSeq" id="WP_014269366.1">
    <property type="nucleotide sequence ID" value="NC_016633.1"/>
</dbReference>
<dbReference type="EMBL" id="CP003155">
    <property type="protein sequence ID" value="AEV28517.1"/>
    <property type="molecule type" value="Genomic_DNA"/>
</dbReference>
<dbReference type="PANTHER" id="PTHR18901:SF38">
    <property type="entry name" value="PSEUDOURIDINE-5'-PHOSPHATASE"/>
    <property type="match status" value="1"/>
</dbReference>
<dbReference type="CDD" id="cd07505">
    <property type="entry name" value="HAD_BPGM-like"/>
    <property type="match status" value="1"/>
</dbReference>
<dbReference type="AlphaFoldDB" id="G8QY12"/>
<dbReference type="KEGG" id="sgp:SpiGrapes_0676"/>
<dbReference type="InterPro" id="IPR023214">
    <property type="entry name" value="HAD_sf"/>
</dbReference>
<reference evidence="1 2" key="1">
    <citation type="submission" date="2011-11" db="EMBL/GenBank/DDBJ databases">
        <title>Complete sequence of Spirochaeta sp. grapes.</title>
        <authorList>
            <consortium name="US DOE Joint Genome Institute"/>
            <person name="Lucas S."/>
            <person name="Han J."/>
            <person name="Lapidus A."/>
            <person name="Cheng J.-F."/>
            <person name="Goodwin L."/>
            <person name="Pitluck S."/>
            <person name="Peters L."/>
            <person name="Ovchinnikova G."/>
            <person name="Munk A.C."/>
            <person name="Detter J.C."/>
            <person name="Han C."/>
            <person name="Tapia R."/>
            <person name="Land M."/>
            <person name="Hauser L."/>
            <person name="Kyrpides N."/>
            <person name="Ivanova N."/>
            <person name="Pagani I."/>
            <person name="Ritalahtilisa K."/>
            <person name="Loeffler F."/>
            <person name="Woyke T."/>
        </authorList>
    </citation>
    <scope>NUCLEOTIDE SEQUENCE [LARGE SCALE GENOMIC DNA]</scope>
    <source>
        <strain evidence="2">ATCC BAA-1885 / DSM 22778 / Grapes</strain>
    </source>
</reference>
<dbReference type="Gene3D" id="3.40.50.1000">
    <property type="entry name" value="HAD superfamily/HAD-like"/>
    <property type="match status" value="1"/>
</dbReference>
<dbReference type="NCBIfam" id="TIGR01509">
    <property type="entry name" value="HAD-SF-IA-v3"/>
    <property type="match status" value="1"/>
</dbReference>
<proteinExistence type="predicted"/>
<evidence type="ECO:0000313" key="1">
    <source>
        <dbReference type="EMBL" id="AEV28517.1"/>
    </source>
</evidence>
<dbReference type="HOGENOM" id="CLU_045011_13_4_12"/>
<organism evidence="1 2">
    <name type="scientific">Sphaerochaeta pleomorpha (strain ATCC BAA-1885 / DSM 22778 / Grapes)</name>
    <dbReference type="NCBI Taxonomy" id="158190"/>
    <lineage>
        <taxon>Bacteria</taxon>
        <taxon>Pseudomonadati</taxon>
        <taxon>Spirochaetota</taxon>
        <taxon>Spirochaetia</taxon>
        <taxon>Spirochaetales</taxon>
        <taxon>Sphaerochaetaceae</taxon>
        <taxon>Sphaerochaeta</taxon>
    </lineage>
</organism>
<dbReference type="PANTHER" id="PTHR18901">
    <property type="entry name" value="2-DEOXYGLUCOSE-6-PHOSPHATE PHOSPHATASE 2"/>
    <property type="match status" value="1"/>
</dbReference>
<evidence type="ECO:0000313" key="2">
    <source>
        <dbReference type="Proteomes" id="UP000005632"/>
    </source>
</evidence>
<dbReference type="Proteomes" id="UP000005632">
    <property type="component" value="Chromosome"/>
</dbReference>